<name>A0A4R7F468_9FLAO</name>
<dbReference type="InterPro" id="IPR002734">
    <property type="entry name" value="RibDG_C"/>
</dbReference>
<feature type="binding site" evidence="14">
    <location>
        <position position="219"/>
    </location>
    <ligand>
        <name>substrate</name>
    </ligand>
</feature>
<evidence type="ECO:0000259" key="16">
    <source>
        <dbReference type="PROSITE" id="PS51747"/>
    </source>
</evidence>
<feature type="binding site" evidence="14">
    <location>
        <position position="166"/>
    </location>
    <ligand>
        <name>NADP(+)</name>
        <dbReference type="ChEBI" id="CHEBI:58349"/>
    </ligand>
</feature>
<dbReference type="GO" id="GO:0008835">
    <property type="term" value="F:diaminohydroxyphosphoribosylaminopyrimidine deaminase activity"/>
    <property type="evidence" value="ECO:0007669"/>
    <property type="project" value="UniProtKB-EC"/>
</dbReference>
<dbReference type="Pfam" id="PF01872">
    <property type="entry name" value="RibD_C"/>
    <property type="match status" value="1"/>
</dbReference>
<evidence type="ECO:0000256" key="9">
    <source>
        <dbReference type="ARBA" id="ARBA00022857"/>
    </source>
</evidence>
<comment type="pathway">
    <text evidence="2 12">Cofactor biosynthesis; riboflavin biosynthesis; 5-amino-6-(D-ribitylamino)uracil from GTP: step 2/4.</text>
</comment>
<dbReference type="CDD" id="cd01284">
    <property type="entry name" value="Riboflavin_deaminase-reductase"/>
    <property type="match status" value="1"/>
</dbReference>
<dbReference type="PIRSF" id="PIRSF006769">
    <property type="entry name" value="RibD"/>
    <property type="match status" value="1"/>
</dbReference>
<reference evidence="17 18" key="1">
    <citation type="submission" date="2019-03" db="EMBL/GenBank/DDBJ databases">
        <title>Genomic Encyclopedia of Archaeal and Bacterial Type Strains, Phase II (KMG-II): from individual species to whole genera.</title>
        <authorList>
            <person name="Goeker M."/>
        </authorList>
    </citation>
    <scope>NUCLEOTIDE SEQUENCE [LARGE SCALE GENOMIC DNA]</scope>
    <source>
        <strain evidence="17 18">DSM 28213</strain>
    </source>
</reference>
<evidence type="ECO:0000256" key="4">
    <source>
        <dbReference type="ARBA" id="ARBA00005259"/>
    </source>
</evidence>
<dbReference type="Proteomes" id="UP000295215">
    <property type="component" value="Unassembled WGS sequence"/>
</dbReference>
<evidence type="ECO:0000256" key="12">
    <source>
        <dbReference type="PIRNR" id="PIRNR006769"/>
    </source>
</evidence>
<dbReference type="OrthoDB" id="9800865at2"/>
<dbReference type="PANTHER" id="PTHR38011">
    <property type="entry name" value="DIHYDROFOLATE REDUCTASE FAMILY PROTEIN (AFU_ORTHOLOGUE AFUA_8G06820)"/>
    <property type="match status" value="1"/>
</dbReference>
<comment type="similarity">
    <text evidence="5 12">In the C-terminal section; belongs to the HTP reductase family.</text>
</comment>
<evidence type="ECO:0000256" key="14">
    <source>
        <dbReference type="PIRSR" id="PIRSR006769-2"/>
    </source>
</evidence>
<evidence type="ECO:0000256" key="2">
    <source>
        <dbReference type="ARBA" id="ARBA00004882"/>
    </source>
</evidence>
<keyword evidence="12" id="KW-0378">Hydrolase</keyword>
<keyword evidence="8 12" id="KW-0862">Zinc</keyword>
<feature type="domain" description="CMP/dCMP-type deaminase" evidence="16">
    <location>
        <begin position="11"/>
        <end position="135"/>
    </location>
</feature>
<feature type="binding site" evidence="14">
    <location>
        <position position="199"/>
    </location>
    <ligand>
        <name>NADP(+)</name>
        <dbReference type="ChEBI" id="CHEBI:58349"/>
    </ligand>
</feature>
<dbReference type="Pfam" id="PF00383">
    <property type="entry name" value="dCMP_cyt_deam_1"/>
    <property type="match status" value="1"/>
</dbReference>
<feature type="binding site" evidence="15">
    <location>
        <position position="87"/>
    </location>
    <ligand>
        <name>Zn(2+)</name>
        <dbReference type="ChEBI" id="CHEBI:29105"/>
        <note>catalytic</note>
    </ligand>
</feature>
<keyword evidence="7 12" id="KW-0479">Metal-binding</keyword>
<keyword evidence="9 12" id="KW-0521">NADP</keyword>
<gene>
    <name evidence="17" type="ORF">C8P70_10439</name>
</gene>
<evidence type="ECO:0000256" key="7">
    <source>
        <dbReference type="ARBA" id="ARBA00022723"/>
    </source>
</evidence>
<dbReference type="AlphaFoldDB" id="A0A4R7F468"/>
<comment type="catalytic activity">
    <reaction evidence="12">
        <text>2,5-diamino-6-hydroxy-4-(5-phosphoribosylamino)-pyrimidine + H2O + H(+) = 5-amino-6-(5-phospho-D-ribosylamino)uracil + NH4(+)</text>
        <dbReference type="Rhea" id="RHEA:21868"/>
        <dbReference type="ChEBI" id="CHEBI:15377"/>
        <dbReference type="ChEBI" id="CHEBI:15378"/>
        <dbReference type="ChEBI" id="CHEBI:28938"/>
        <dbReference type="ChEBI" id="CHEBI:58453"/>
        <dbReference type="ChEBI" id="CHEBI:58614"/>
        <dbReference type="EC" id="3.5.4.26"/>
    </reaction>
</comment>
<dbReference type="InterPro" id="IPR002125">
    <property type="entry name" value="CMP_dCMP_dom"/>
</dbReference>
<feature type="binding site" evidence="14">
    <location>
        <position position="222"/>
    </location>
    <ligand>
        <name>substrate</name>
    </ligand>
</feature>
<evidence type="ECO:0000256" key="6">
    <source>
        <dbReference type="ARBA" id="ARBA00022619"/>
    </source>
</evidence>
<comment type="catalytic activity">
    <reaction evidence="12">
        <text>5-amino-6-(5-phospho-D-ribitylamino)uracil + NADP(+) = 5-amino-6-(5-phospho-D-ribosylamino)uracil + NADPH + H(+)</text>
        <dbReference type="Rhea" id="RHEA:17845"/>
        <dbReference type="ChEBI" id="CHEBI:15378"/>
        <dbReference type="ChEBI" id="CHEBI:57783"/>
        <dbReference type="ChEBI" id="CHEBI:58349"/>
        <dbReference type="ChEBI" id="CHEBI:58421"/>
        <dbReference type="ChEBI" id="CHEBI:58453"/>
        <dbReference type="EC" id="1.1.1.193"/>
    </reaction>
</comment>
<evidence type="ECO:0000256" key="15">
    <source>
        <dbReference type="PIRSR" id="PIRSR006769-3"/>
    </source>
</evidence>
<evidence type="ECO:0000256" key="13">
    <source>
        <dbReference type="PIRSR" id="PIRSR006769-1"/>
    </source>
</evidence>
<dbReference type="PROSITE" id="PS51747">
    <property type="entry name" value="CYT_DCMP_DEAMINASES_2"/>
    <property type="match status" value="1"/>
</dbReference>
<dbReference type="EC" id="1.1.1.193" evidence="12"/>
<comment type="similarity">
    <text evidence="4 12">In the N-terminal section; belongs to the cytidine and deoxycytidylate deaminase family.</text>
</comment>
<feature type="binding site" evidence="14">
    <location>
        <begin position="300"/>
        <end position="306"/>
    </location>
    <ligand>
        <name>NADP(+)</name>
        <dbReference type="ChEBI" id="CHEBI:58349"/>
    </ligand>
</feature>
<dbReference type="GO" id="GO:0008703">
    <property type="term" value="F:5-amino-6-(5-phosphoribosylamino)uracil reductase activity"/>
    <property type="evidence" value="ECO:0007669"/>
    <property type="project" value="UniProtKB-EC"/>
</dbReference>
<dbReference type="PANTHER" id="PTHR38011:SF7">
    <property type="entry name" value="2,5-DIAMINO-6-RIBOSYLAMINO-4(3H)-PYRIMIDINONE 5'-PHOSPHATE REDUCTASE"/>
    <property type="match status" value="1"/>
</dbReference>
<feature type="binding site" evidence="14">
    <location>
        <position position="215"/>
    </location>
    <ligand>
        <name>NADP(+)</name>
        <dbReference type="ChEBI" id="CHEBI:58349"/>
    </ligand>
</feature>
<feature type="binding site" evidence="14">
    <location>
        <position position="298"/>
    </location>
    <ligand>
        <name>substrate</name>
    </ligand>
</feature>
<dbReference type="EC" id="3.5.4.26" evidence="12"/>
<keyword evidence="18" id="KW-1185">Reference proteome</keyword>
<evidence type="ECO:0000256" key="5">
    <source>
        <dbReference type="ARBA" id="ARBA00007417"/>
    </source>
</evidence>
<dbReference type="GO" id="GO:0008270">
    <property type="term" value="F:zinc ion binding"/>
    <property type="evidence" value="ECO:0007669"/>
    <property type="project" value="InterPro"/>
</dbReference>
<comment type="cofactor">
    <cofactor evidence="12 15">
        <name>Zn(2+)</name>
        <dbReference type="ChEBI" id="CHEBI:29105"/>
    </cofactor>
    <text evidence="12 15">Binds 1 zinc ion.</text>
</comment>
<proteinExistence type="inferred from homology"/>
<dbReference type="InterPro" id="IPR004794">
    <property type="entry name" value="Eubact_RibD"/>
</dbReference>
<organism evidence="17 18">
    <name type="scientific">Myroides indicus</name>
    <dbReference type="NCBI Taxonomy" id="1323422"/>
    <lineage>
        <taxon>Bacteria</taxon>
        <taxon>Pseudomonadati</taxon>
        <taxon>Bacteroidota</taxon>
        <taxon>Flavobacteriia</taxon>
        <taxon>Flavobacteriales</taxon>
        <taxon>Flavobacteriaceae</taxon>
        <taxon>Myroides</taxon>
    </lineage>
</organism>
<evidence type="ECO:0000256" key="10">
    <source>
        <dbReference type="ARBA" id="ARBA00023002"/>
    </source>
</evidence>
<dbReference type="GO" id="GO:0009231">
    <property type="term" value="P:riboflavin biosynthetic process"/>
    <property type="evidence" value="ECO:0007669"/>
    <property type="project" value="UniProtKB-UniPathway"/>
</dbReference>
<comment type="function">
    <text evidence="1 12">Converts 2,5-diamino-6-(ribosylamino)-4(3h)-pyrimidinone 5'-phosphate into 5-amino-6-(ribosylamino)-2,4(1h,3h)-pyrimidinedione 5'-phosphate.</text>
</comment>
<dbReference type="InterPro" id="IPR016193">
    <property type="entry name" value="Cytidine_deaminase-like"/>
</dbReference>
<protein>
    <recommendedName>
        <fullName evidence="12">Riboflavin biosynthesis protein RibD</fullName>
    </recommendedName>
    <domain>
        <recommendedName>
            <fullName evidence="12">Diaminohydroxyphosphoribosylaminopyrimidine deaminase</fullName>
            <shortName evidence="12">DRAP deaminase</shortName>
            <ecNumber evidence="12">3.5.4.26</ecNumber>
        </recommendedName>
        <alternativeName>
            <fullName evidence="12">Riboflavin-specific deaminase</fullName>
        </alternativeName>
    </domain>
    <domain>
        <recommendedName>
            <fullName evidence="12">5-amino-6-(5-phosphoribosylamino)uracil reductase</fullName>
            <ecNumber evidence="12">1.1.1.193</ecNumber>
        </recommendedName>
        <alternativeName>
            <fullName evidence="12">HTP reductase</fullName>
        </alternativeName>
    </domain>
</protein>
<feature type="binding site" evidence="15">
    <location>
        <position position="96"/>
    </location>
    <ligand>
        <name>Zn(2+)</name>
        <dbReference type="ChEBI" id="CHEBI:29105"/>
        <note>catalytic</note>
    </ligand>
</feature>
<dbReference type="PROSITE" id="PS00903">
    <property type="entry name" value="CYT_DCMP_DEAMINASES_1"/>
    <property type="match status" value="1"/>
</dbReference>
<evidence type="ECO:0000313" key="17">
    <source>
        <dbReference type="EMBL" id="TDS64323.1"/>
    </source>
</evidence>
<feature type="binding site" evidence="15">
    <location>
        <position position="60"/>
    </location>
    <ligand>
        <name>Zn(2+)</name>
        <dbReference type="ChEBI" id="CHEBI:29105"/>
        <note>catalytic</note>
    </ligand>
</feature>
<evidence type="ECO:0000256" key="8">
    <source>
        <dbReference type="ARBA" id="ARBA00022833"/>
    </source>
</evidence>
<dbReference type="UniPathway" id="UPA00275">
    <property type="reaction ID" value="UER00401"/>
</dbReference>
<dbReference type="SUPFAM" id="SSF53597">
    <property type="entry name" value="Dihydrofolate reductase-like"/>
    <property type="match status" value="1"/>
</dbReference>
<evidence type="ECO:0000313" key="18">
    <source>
        <dbReference type="Proteomes" id="UP000295215"/>
    </source>
</evidence>
<feature type="binding site" evidence="14">
    <location>
        <position position="185"/>
    </location>
    <ligand>
        <name>NADP(+)</name>
        <dbReference type="ChEBI" id="CHEBI:58349"/>
    </ligand>
</feature>
<dbReference type="NCBIfam" id="TIGR00326">
    <property type="entry name" value="eubact_ribD"/>
    <property type="match status" value="1"/>
</dbReference>
<keyword evidence="10 12" id="KW-0560">Oxidoreductase</keyword>
<dbReference type="InterPro" id="IPR016192">
    <property type="entry name" value="APOBEC/CMP_deaminase_Zn-bd"/>
</dbReference>
<feature type="active site" description="Proton donor" evidence="13">
    <location>
        <position position="62"/>
    </location>
</feature>
<keyword evidence="6 12" id="KW-0686">Riboflavin biosynthesis</keyword>
<dbReference type="RefSeq" id="WP_133711777.1">
    <property type="nucleotide sequence ID" value="NZ_SOAG01000004.1"/>
</dbReference>
<comment type="pathway">
    <text evidence="3 12">Cofactor biosynthesis; riboflavin biosynthesis; 5-amino-6-(D-ribitylamino)uracil from GTP: step 3/4.</text>
</comment>
<evidence type="ECO:0000256" key="11">
    <source>
        <dbReference type="ARBA" id="ARBA00023268"/>
    </source>
</evidence>
<feature type="binding site" evidence="14">
    <location>
        <position position="183"/>
    </location>
    <ligand>
        <name>substrate</name>
    </ligand>
</feature>
<dbReference type="EMBL" id="SOAG01000004">
    <property type="protein sequence ID" value="TDS64323.1"/>
    <property type="molecule type" value="Genomic_DNA"/>
</dbReference>
<keyword evidence="11" id="KW-0511">Multifunctional enzyme</keyword>
<dbReference type="SUPFAM" id="SSF53927">
    <property type="entry name" value="Cytidine deaminase-like"/>
    <property type="match status" value="1"/>
</dbReference>
<comment type="caution">
    <text evidence="17">The sequence shown here is derived from an EMBL/GenBank/DDBJ whole genome shotgun (WGS) entry which is preliminary data.</text>
</comment>
<dbReference type="InterPro" id="IPR024072">
    <property type="entry name" value="DHFR-like_dom_sf"/>
</dbReference>
<evidence type="ECO:0000256" key="1">
    <source>
        <dbReference type="ARBA" id="ARBA00002151"/>
    </source>
</evidence>
<dbReference type="Gene3D" id="3.40.140.10">
    <property type="entry name" value="Cytidine Deaminase, domain 2"/>
    <property type="match status" value="1"/>
</dbReference>
<dbReference type="InterPro" id="IPR050765">
    <property type="entry name" value="Riboflavin_Biosynth_HTPR"/>
</dbReference>
<feature type="binding site" evidence="14">
    <location>
        <position position="211"/>
    </location>
    <ligand>
        <name>NADP(+)</name>
        <dbReference type="ChEBI" id="CHEBI:58349"/>
    </ligand>
</feature>
<dbReference type="Gene3D" id="3.40.430.10">
    <property type="entry name" value="Dihydrofolate Reductase, subunit A"/>
    <property type="match status" value="1"/>
</dbReference>
<evidence type="ECO:0000256" key="3">
    <source>
        <dbReference type="ARBA" id="ARBA00004910"/>
    </source>
</evidence>
<sequence>MFKYTVLSILEEHELYISRCIQLGLQGTFSALPNPSVGAVIVYNGKIIGEGYTSDYGGAHAEVNAINSVKNQELLKKSILYVSLEPCSHFGKTPPCCDLIIEKKIPKVVIGTADPFAKVCGTGIQKMRNSGIEVITGVLENECQTSNKRFFTFHQKKRPYIILKWAETADHFIAPLQKESSSSYWISNIYAQQNVHQWRSEEMAFLVGTNTVLDDNPSLTTRNWFGKNPVRVYLDRNGKIDNSFAVKDTSSQTICITNQTELQNTNNVTYAFADFDHNLPEQICNILYKNHLLSVVIEGGTKTLQSFINANLWDEARIFISDSILKTGVKAPVFSSFSKSETKIIYNNNLKTVYP</sequence>
<accession>A0A4R7F468</accession>